<dbReference type="RefSeq" id="WP_306728304.1">
    <property type="nucleotide sequence ID" value="NZ_JAVDDT010000004.1"/>
</dbReference>
<reference evidence="2 3" key="1">
    <citation type="submission" date="2023-08" db="EMBL/GenBank/DDBJ databases">
        <title>Whole-genome sequencing of halo(alkali)philic microorganisms from hypersaline lakes.</title>
        <authorList>
            <person name="Sorokin D.Y."/>
            <person name="Abbas B."/>
            <person name="Merkel A.Y."/>
        </authorList>
    </citation>
    <scope>NUCLEOTIDE SEQUENCE [LARGE SCALE GENOMIC DNA]</scope>
    <source>
        <strain evidence="2 3">AB-CW4</strain>
    </source>
</reference>
<proteinExistence type="predicted"/>
<comment type="caution">
    <text evidence="2">The sequence shown here is derived from an EMBL/GenBank/DDBJ whole genome shotgun (WGS) entry which is preliminary data.</text>
</comment>
<feature type="region of interest" description="Disordered" evidence="1">
    <location>
        <begin position="1"/>
        <end position="49"/>
    </location>
</feature>
<sequence length="49" mass="5163">MDASSIQGAGSDIELKLPLQARTEVMRSEDSAGETPLPAEHGPLLDTRA</sequence>
<dbReference type="Proteomes" id="UP001239019">
    <property type="component" value="Unassembled WGS sequence"/>
</dbReference>
<organism evidence="2 3">
    <name type="scientific">Natronospira bacteriovora</name>
    <dbReference type="NCBI Taxonomy" id="3069753"/>
    <lineage>
        <taxon>Bacteria</taxon>
        <taxon>Pseudomonadati</taxon>
        <taxon>Pseudomonadota</taxon>
        <taxon>Gammaproteobacteria</taxon>
        <taxon>Natronospirales</taxon>
        <taxon>Natronospiraceae</taxon>
        <taxon>Natronospira</taxon>
    </lineage>
</organism>
<accession>A0ABU0W7A3</accession>
<evidence type="ECO:0000256" key="1">
    <source>
        <dbReference type="SAM" id="MobiDB-lite"/>
    </source>
</evidence>
<keyword evidence="3" id="KW-1185">Reference proteome</keyword>
<dbReference type="EMBL" id="JAVDDT010000004">
    <property type="protein sequence ID" value="MDQ2069809.1"/>
    <property type="molecule type" value="Genomic_DNA"/>
</dbReference>
<name>A0ABU0W7A3_9GAMM</name>
<evidence type="ECO:0000313" key="3">
    <source>
        <dbReference type="Proteomes" id="UP001239019"/>
    </source>
</evidence>
<protein>
    <submittedName>
        <fullName evidence="2">Uncharacterized protein</fullName>
    </submittedName>
</protein>
<gene>
    <name evidence="2" type="ORF">RBH19_07980</name>
</gene>
<evidence type="ECO:0000313" key="2">
    <source>
        <dbReference type="EMBL" id="MDQ2069809.1"/>
    </source>
</evidence>